<dbReference type="GO" id="GO:0005840">
    <property type="term" value="C:ribosome"/>
    <property type="evidence" value="ECO:0007669"/>
    <property type="project" value="UniProtKB-KW"/>
</dbReference>
<accession>A0A0D3MK82</accession>
<protein>
    <submittedName>
        <fullName evidence="4">50S ribosomal protein L29</fullName>
    </submittedName>
</protein>
<evidence type="ECO:0000313" key="4">
    <source>
        <dbReference type="EMBL" id="AIM52720.1"/>
    </source>
</evidence>
<dbReference type="AlphaFoldDB" id="A0A0D3MK82"/>
<proteinExistence type="inferred from homology"/>
<dbReference type="NCBIfam" id="TIGR00012">
    <property type="entry name" value="L29"/>
    <property type="match status" value="1"/>
</dbReference>
<dbReference type="InterPro" id="IPR036049">
    <property type="entry name" value="Ribosomal_uL29_sf"/>
</dbReference>
<gene>
    <name evidence="4" type="primary">rpl29</name>
</gene>
<dbReference type="GO" id="GO:1990904">
    <property type="term" value="C:ribonucleoprotein complex"/>
    <property type="evidence" value="ECO:0007669"/>
    <property type="project" value="UniProtKB-KW"/>
</dbReference>
<dbReference type="GO" id="GO:0003735">
    <property type="term" value="F:structural constituent of ribosome"/>
    <property type="evidence" value="ECO:0007669"/>
    <property type="project" value="InterPro"/>
</dbReference>
<dbReference type="SUPFAM" id="SSF46561">
    <property type="entry name" value="Ribosomal protein L29 (L29p)"/>
    <property type="match status" value="1"/>
</dbReference>
<dbReference type="InterPro" id="IPR001854">
    <property type="entry name" value="Ribosomal_uL29"/>
</dbReference>
<dbReference type="GO" id="GO:0006412">
    <property type="term" value="P:translation"/>
    <property type="evidence" value="ECO:0007669"/>
    <property type="project" value="InterPro"/>
</dbReference>
<evidence type="ECO:0000256" key="1">
    <source>
        <dbReference type="ARBA" id="ARBA00009254"/>
    </source>
</evidence>
<sequence length="69" mass="8155">MALPKYKDLDSLVNISDIEQEIFLLQKNLFDLRIKRSTNQTNKPHSFVHTKRRIAQLKFKKSTLAKLNK</sequence>
<dbReference type="Gene3D" id="1.10.287.310">
    <property type="match status" value="1"/>
</dbReference>
<organism evidence="4">
    <name type="scientific">Ochromonas sp. CCMP1393</name>
    <dbReference type="NCBI Taxonomy" id="420556"/>
    <lineage>
        <taxon>Eukaryota</taxon>
        <taxon>Sar</taxon>
        <taxon>Stramenopiles</taxon>
        <taxon>Ochrophyta</taxon>
        <taxon>Chrysophyceae</taxon>
        <taxon>Chromulinales</taxon>
        <taxon>Chromulinaceae</taxon>
        <taxon>Ochromonas</taxon>
    </lineage>
</organism>
<dbReference type="Pfam" id="PF00831">
    <property type="entry name" value="Ribosomal_L29"/>
    <property type="match status" value="1"/>
</dbReference>
<evidence type="ECO:0000256" key="3">
    <source>
        <dbReference type="ARBA" id="ARBA00023274"/>
    </source>
</evidence>
<keyword evidence="2 4" id="KW-0689">Ribosomal protein</keyword>
<evidence type="ECO:0000256" key="2">
    <source>
        <dbReference type="ARBA" id="ARBA00022980"/>
    </source>
</evidence>
<comment type="similarity">
    <text evidence="1">Belongs to the universal ribosomal protein uL29 family.</text>
</comment>
<dbReference type="EMBL" id="KJ877675">
    <property type="protein sequence ID" value="AIM52720.1"/>
    <property type="molecule type" value="Genomic_DNA"/>
</dbReference>
<geneLocation type="plastid" evidence="4"/>
<keyword evidence="4" id="KW-0934">Plastid</keyword>
<name>A0A0D3MK82_9STRA</name>
<keyword evidence="3" id="KW-0687">Ribonucleoprotein</keyword>
<reference evidence="4" key="1">
    <citation type="journal article" date="2015" name="Sci. Rep.">
        <title>Updating algal evolutionary relationships through plastid genome sequencing: did alveolate plastids emerge through endosymbiosis of an ochrophyte?</title>
        <authorList>
            <person name="Sevcikova T."/>
            <person name="Horak A."/>
            <person name="Klimes V."/>
            <person name="Zbrankova V."/>
            <person name="Demir-Hilton E."/>
            <person name="Sudek S."/>
            <person name="Jenkins J."/>
            <person name="Schmutz J."/>
            <person name="Pribyl P."/>
            <person name="Fousek J."/>
            <person name="Vlcek C."/>
            <person name="Lang B.F."/>
            <person name="Obornik M."/>
            <person name="Worden A.Z."/>
            <person name="Elias M."/>
        </authorList>
    </citation>
    <scope>NUCLEOTIDE SEQUENCE</scope>
</reference>